<comment type="similarity">
    <text evidence="9 11">Belongs to the fluoride channel Fluc/FEX (TC 1.A.43) family.</text>
</comment>
<comment type="caution">
    <text evidence="12">The sequence shown here is derived from an EMBL/GenBank/DDBJ whole genome shotgun (WGS) entry which is preliminary data.</text>
</comment>
<evidence type="ECO:0000256" key="7">
    <source>
        <dbReference type="ARBA" id="ARBA00023136"/>
    </source>
</evidence>
<feature type="binding site" evidence="11">
    <location>
        <position position="77"/>
    </location>
    <ligand>
        <name>Na(+)</name>
        <dbReference type="ChEBI" id="CHEBI:29101"/>
        <note>structural</note>
    </ligand>
</feature>
<dbReference type="Proteomes" id="UP001221686">
    <property type="component" value="Unassembled WGS sequence"/>
</dbReference>
<evidence type="ECO:0000313" key="12">
    <source>
        <dbReference type="EMBL" id="MDC0721001.1"/>
    </source>
</evidence>
<keyword evidence="2 11" id="KW-1003">Cell membrane</keyword>
<evidence type="ECO:0000256" key="2">
    <source>
        <dbReference type="ARBA" id="ARBA00022475"/>
    </source>
</evidence>
<proteinExistence type="inferred from homology"/>
<evidence type="ECO:0000256" key="4">
    <source>
        <dbReference type="ARBA" id="ARBA00022692"/>
    </source>
</evidence>
<accession>A0ABT5E552</accession>
<gene>
    <name evidence="11" type="primary">fluC</name>
    <name evidence="11" type="synonym">crcB</name>
    <name evidence="12" type="ORF">POL25_29110</name>
</gene>
<organism evidence="12 13">
    <name type="scientific">Nannocystis bainbridge</name>
    <dbReference type="NCBI Taxonomy" id="2995303"/>
    <lineage>
        <taxon>Bacteria</taxon>
        <taxon>Pseudomonadati</taxon>
        <taxon>Myxococcota</taxon>
        <taxon>Polyangia</taxon>
        <taxon>Nannocystales</taxon>
        <taxon>Nannocystaceae</taxon>
        <taxon>Nannocystis</taxon>
    </lineage>
</organism>
<comment type="catalytic activity">
    <reaction evidence="10">
        <text>fluoride(in) = fluoride(out)</text>
        <dbReference type="Rhea" id="RHEA:76159"/>
        <dbReference type="ChEBI" id="CHEBI:17051"/>
    </reaction>
    <physiologicalReaction direction="left-to-right" evidence="10">
        <dbReference type="Rhea" id="RHEA:76160"/>
    </physiologicalReaction>
</comment>
<evidence type="ECO:0000256" key="3">
    <source>
        <dbReference type="ARBA" id="ARBA00022519"/>
    </source>
</evidence>
<reference evidence="12 13" key="1">
    <citation type="submission" date="2022-11" db="EMBL/GenBank/DDBJ databases">
        <title>Minimal conservation of predation-associated metabolite biosynthetic gene clusters underscores biosynthetic potential of Myxococcota including descriptions for ten novel species: Archangium lansinium sp. nov., Myxococcus landrumus sp. nov., Nannocystis bai.</title>
        <authorList>
            <person name="Ahearne A."/>
            <person name="Stevens C."/>
            <person name="Dowd S."/>
        </authorList>
    </citation>
    <scope>NUCLEOTIDE SEQUENCE [LARGE SCALE GENOMIC DNA]</scope>
    <source>
        <strain evidence="12 13">BB15-2</strain>
    </source>
</reference>
<keyword evidence="11" id="KW-0479">Metal-binding</keyword>
<feature type="transmembrane region" description="Helical" evidence="11">
    <location>
        <begin position="66"/>
        <end position="86"/>
    </location>
</feature>
<dbReference type="InterPro" id="IPR003691">
    <property type="entry name" value="FluC"/>
</dbReference>
<keyword evidence="11" id="KW-0915">Sodium</keyword>
<evidence type="ECO:0000256" key="6">
    <source>
        <dbReference type="ARBA" id="ARBA00023065"/>
    </source>
</evidence>
<sequence>MTSAWQWAGLFAAGGCGVCLRFVLALRVDRWAEATLPYAGTLAVNLIGCLAIGVLAPILPQGPARAIAVAGLLGGFTTYSSFALLTVELAGEARWAPLAWQLGLHVGGGALMVALGSRIGRLLAG</sequence>
<keyword evidence="7 11" id="KW-0472">Membrane</keyword>
<evidence type="ECO:0000256" key="9">
    <source>
        <dbReference type="ARBA" id="ARBA00035120"/>
    </source>
</evidence>
<name>A0ABT5E552_9BACT</name>
<evidence type="ECO:0000256" key="11">
    <source>
        <dbReference type="HAMAP-Rule" id="MF_00454"/>
    </source>
</evidence>
<comment type="function">
    <text evidence="11">Fluoride-specific ion channel. Important for reducing fluoride concentration in the cell, thus reducing its toxicity.</text>
</comment>
<dbReference type="EMBL" id="JAQNDL010000003">
    <property type="protein sequence ID" value="MDC0721001.1"/>
    <property type="molecule type" value="Genomic_DNA"/>
</dbReference>
<keyword evidence="6 11" id="KW-0406">Ion transport</keyword>
<evidence type="ECO:0000256" key="5">
    <source>
        <dbReference type="ARBA" id="ARBA00022989"/>
    </source>
</evidence>
<keyword evidence="5 11" id="KW-1133">Transmembrane helix</keyword>
<keyword evidence="4 11" id="KW-0812">Transmembrane</keyword>
<comment type="subcellular location">
    <subcellularLocation>
        <location evidence="1 11">Cell membrane</location>
        <topology evidence="1 11">Multi-pass membrane protein</topology>
    </subcellularLocation>
</comment>
<comment type="activity regulation">
    <text evidence="11">Na(+) is not transported, but it plays an essential structural role and its presence is essential for fluoride channel function.</text>
</comment>
<evidence type="ECO:0000256" key="1">
    <source>
        <dbReference type="ARBA" id="ARBA00004651"/>
    </source>
</evidence>
<evidence type="ECO:0000313" key="13">
    <source>
        <dbReference type="Proteomes" id="UP001221686"/>
    </source>
</evidence>
<dbReference type="Pfam" id="PF02537">
    <property type="entry name" value="CRCB"/>
    <property type="match status" value="1"/>
</dbReference>
<keyword evidence="13" id="KW-1185">Reference proteome</keyword>
<feature type="transmembrane region" description="Helical" evidence="11">
    <location>
        <begin position="35"/>
        <end position="59"/>
    </location>
</feature>
<dbReference type="HAMAP" id="MF_00454">
    <property type="entry name" value="FluC"/>
    <property type="match status" value="1"/>
</dbReference>
<evidence type="ECO:0000256" key="8">
    <source>
        <dbReference type="ARBA" id="ARBA00023303"/>
    </source>
</evidence>
<feature type="transmembrane region" description="Helical" evidence="11">
    <location>
        <begin position="98"/>
        <end position="116"/>
    </location>
</feature>
<keyword evidence="8 11" id="KW-0407">Ion channel</keyword>
<protein>
    <recommendedName>
        <fullName evidence="11">Fluoride-specific ion channel FluC</fullName>
    </recommendedName>
</protein>
<feature type="binding site" evidence="11">
    <location>
        <position position="74"/>
    </location>
    <ligand>
        <name>Na(+)</name>
        <dbReference type="ChEBI" id="CHEBI:29101"/>
        <note>structural</note>
    </ligand>
</feature>
<keyword evidence="3" id="KW-0997">Cell inner membrane</keyword>
<keyword evidence="11" id="KW-0813">Transport</keyword>
<dbReference type="RefSeq" id="WP_272089505.1">
    <property type="nucleotide sequence ID" value="NZ_JAQNDL010000003.1"/>
</dbReference>
<evidence type="ECO:0000256" key="10">
    <source>
        <dbReference type="ARBA" id="ARBA00035585"/>
    </source>
</evidence>